<keyword evidence="2" id="KW-1185">Reference proteome</keyword>
<sequence>MMSAIRNEFKRAALIGIVGCAATVSHAGFVSETATEFFTTADLNGDGFPDILVVDKASGTFRAGYQLVDQVFTWSESRGLGATNITGLATGPMLNTGLDAIAATTPLLNRVNLIEALKPTQPAFPVPVFGNEYGPEILVSLEIGGDTPEADLLVVNSMSTPTPYRLEQIKSHGSSFAPDLAYAISDVWKRGNRVVFNNTDAAAAFMDRSVNAFRMYDFSSGSVNHLNSKFFGGALSSPDYCPIYPTPGDYVHLFVWDAGTTNCHRFQMTAGENFSALTAVNFGAPIASIHSIPADGTDWLIVIFADGSAKVYSYDGTQNPAFLQDLPLPATGLTYSGIVSSGPNRFMALTADPATGHSTTAEDFIFDNGTFTSLGTQSLPSVKRTRGQANVFTFRNEPFVSSNPQRLQALSAGDWSRLGGLTGSPLNVDVEFETDRGLPLGLGNRDAATLGYADLEANHVLVNQAGDSFSVHSTEAALGDQEAEAFISPAPGHYQTGIEITFSNTTGDDIFYREAGSNGWTPYTQPIPAFESTELLFFAQRNGDIERGPIQTAIYTFDVPPEKLDSDGDSIPDYVELANGLDPLQSGLDGDGDGFSDLEELLGGSNPTDPASTPALPIPGTSGRLEQQTAFDLQVTPFPYDGTANTVTSSTTGTALRVYSSSGWQYAYGVASNQVGSADPSILFTNLPSTIESGFFTLLTERHFAIDTPNWNKNRGIEMAAVQIPPAITGLEVTSPYSGIDIYTDAGLWIDAAYTALTNSITPKILTDLTTDDVLTAMLVERKLIDELYDAAVITNRLTTLFPARPSDQTMDRVAVSDLLYLRNNTNRAFLPETVIQEIETYTANAGSAALRALTEDLYDICSTYTDSNPGAYPLPMTVLRDFLLTGTLHSNYAASLPAYTAPQLSAIHTDAMNALNLVNERPIENLMLEVREGSFTNACPVLWTGGNQAKSLYDAEGRPYIMPFSFELGIGAMVQAQGFTDVAWNRVPGTDPMQIISLSLTAVPVSSDLDADGNLLPDALENTVLQGTGNVAHQDSDSDGYSDLQEYLDGTDPGDALSVPSGPIADLSPPEIFITSLSADQVRLDVQWPAAYAESFRFSVIYSDDLADTGFSTVDELSPGALSTVLNTASSDARFFKIGISLR</sequence>
<protein>
    <submittedName>
        <fullName evidence="1">Uncharacterized protein</fullName>
    </submittedName>
</protein>
<evidence type="ECO:0000313" key="1">
    <source>
        <dbReference type="EMBL" id="MDZ8119013.1"/>
    </source>
</evidence>
<proteinExistence type="predicted"/>
<accession>A0ABU5MXT6</accession>
<reference evidence="1 2" key="1">
    <citation type="journal article" date="2024" name="Appl. Environ. Microbiol.">
        <title>Pontiella agarivorans sp. nov., a novel marine anaerobic bacterium capable of degrading macroalgal polysaccharides and fixing nitrogen.</title>
        <authorList>
            <person name="Liu N."/>
            <person name="Kivenson V."/>
            <person name="Peng X."/>
            <person name="Cui Z."/>
            <person name="Lankiewicz T.S."/>
            <person name="Gosselin K.M."/>
            <person name="English C.J."/>
            <person name="Blair E.M."/>
            <person name="O'Malley M.A."/>
            <person name="Valentine D.L."/>
        </authorList>
    </citation>
    <scope>NUCLEOTIDE SEQUENCE [LARGE SCALE GENOMIC DNA]</scope>
    <source>
        <strain evidence="1 2">NLcol2</strain>
    </source>
</reference>
<dbReference type="RefSeq" id="WP_322608805.1">
    <property type="nucleotide sequence ID" value="NZ_JARVCO010000010.1"/>
</dbReference>
<gene>
    <name evidence="1" type="ORF">P9H32_10290</name>
</gene>
<evidence type="ECO:0000313" key="2">
    <source>
        <dbReference type="Proteomes" id="UP001290861"/>
    </source>
</evidence>
<name>A0ABU5MXT6_9BACT</name>
<organism evidence="1 2">
    <name type="scientific">Pontiella agarivorans</name>
    <dbReference type="NCBI Taxonomy" id="3038953"/>
    <lineage>
        <taxon>Bacteria</taxon>
        <taxon>Pseudomonadati</taxon>
        <taxon>Kiritimatiellota</taxon>
        <taxon>Kiritimatiellia</taxon>
        <taxon>Kiritimatiellales</taxon>
        <taxon>Pontiellaceae</taxon>
        <taxon>Pontiella</taxon>
    </lineage>
</organism>
<dbReference type="Proteomes" id="UP001290861">
    <property type="component" value="Unassembled WGS sequence"/>
</dbReference>
<dbReference type="EMBL" id="JARVCO010000010">
    <property type="protein sequence ID" value="MDZ8119013.1"/>
    <property type="molecule type" value="Genomic_DNA"/>
</dbReference>
<comment type="caution">
    <text evidence="1">The sequence shown here is derived from an EMBL/GenBank/DDBJ whole genome shotgun (WGS) entry which is preliminary data.</text>
</comment>